<feature type="transmembrane region" description="Helical" evidence="6">
    <location>
        <begin position="416"/>
        <end position="435"/>
    </location>
</feature>
<feature type="transmembrane region" description="Helical" evidence="6">
    <location>
        <begin position="41"/>
        <end position="64"/>
    </location>
</feature>
<feature type="transmembrane region" description="Helical" evidence="6">
    <location>
        <begin position="383"/>
        <end position="404"/>
    </location>
</feature>
<feature type="transmembrane region" description="Helical" evidence="6">
    <location>
        <begin position="321"/>
        <end position="340"/>
    </location>
</feature>
<protein>
    <submittedName>
        <fullName evidence="7">Flippase</fullName>
    </submittedName>
</protein>
<dbReference type="GO" id="GO:0005886">
    <property type="term" value="C:plasma membrane"/>
    <property type="evidence" value="ECO:0007669"/>
    <property type="project" value="UniProtKB-SubCell"/>
</dbReference>
<organism evidence="7 8">
    <name type="scientific">Stecheria intestinalis</name>
    <dbReference type="NCBI Taxonomy" id="2606630"/>
    <lineage>
        <taxon>Bacteria</taxon>
        <taxon>Bacillati</taxon>
        <taxon>Bacillota</taxon>
        <taxon>Erysipelotrichia</taxon>
        <taxon>Erysipelotrichales</taxon>
        <taxon>Erysipelotrichaceae</taxon>
        <taxon>Stecheria</taxon>
    </lineage>
</organism>
<dbReference type="PANTHER" id="PTHR30250">
    <property type="entry name" value="PST FAMILY PREDICTED COLANIC ACID TRANSPORTER"/>
    <property type="match status" value="1"/>
</dbReference>
<sequence length="482" mass="55294">MDRKLIRNYLYNALYQIVKIILPMILVPYTAVHIGESMLSIYQYAGSIMNWFILFGILGINTYGNRQVAKVRNNKEELNRTFFEIFYMQLLDMIVAMAAFYLFIHFFITENKFYYELTGLTMIASMLDITWFFYGVEDFKKASIRNIIVKCLGVFLIMTLCKTPDDLWIYILINVGAELVGQGIMFAQLHQYITFEKISIKDAYRHHFKATFQLFVPTIAISVYTMLDTTMLGAMYRNLDHVAYYTTAMNIVKMFLTLITSIGSVVLPRVTNVYYNDSDGADKAQHLISVTMKIACMLAFPMCFGMMAIAPNFISWYIPQWPIVADLVMLGCPIIIFISMSNVTGTQYMVPTGMYSQYTKSVVAGSIVNFCFNFIMIPRYGAYGAIIGSLIAEFSVMFIQLLMIRKKVHLGLRNRSYVIYIAGALLMFAVVYAMNSFLPRTIAGTLLQVLTGMVIYFCVLYFSKEELCRRVLSKMNRRKADA</sequence>
<dbReference type="PANTHER" id="PTHR30250:SF11">
    <property type="entry name" value="O-ANTIGEN TRANSPORTER-RELATED"/>
    <property type="match status" value="1"/>
</dbReference>
<name>A0A7X2TF08_9FIRM</name>
<feature type="transmembrane region" description="Helical" evidence="6">
    <location>
        <begin position="287"/>
        <end position="309"/>
    </location>
</feature>
<keyword evidence="5 6" id="KW-0472">Membrane</keyword>
<feature type="transmembrane region" description="Helical" evidence="6">
    <location>
        <begin position="114"/>
        <end position="136"/>
    </location>
</feature>
<dbReference type="EMBL" id="VUMN01000007">
    <property type="protein sequence ID" value="MSS58127.1"/>
    <property type="molecule type" value="Genomic_DNA"/>
</dbReference>
<dbReference type="Proteomes" id="UP000461880">
    <property type="component" value="Unassembled WGS sequence"/>
</dbReference>
<dbReference type="RefSeq" id="WP_154503671.1">
    <property type="nucleotide sequence ID" value="NZ_VUMN01000007.1"/>
</dbReference>
<comment type="subcellular location">
    <subcellularLocation>
        <location evidence="1">Cell membrane</location>
        <topology evidence="1">Multi-pass membrane protein</topology>
    </subcellularLocation>
</comment>
<evidence type="ECO:0000313" key="8">
    <source>
        <dbReference type="Proteomes" id="UP000461880"/>
    </source>
</evidence>
<evidence type="ECO:0000256" key="5">
    <source>
        <dbReference type="ARBA" id="ARBA00023136"/>
    </source>
</evidence>
<reference evidence="7 8" key="1">
    <citation type="submission" date="2019-08" db="EMBL/GenBank/DDBJ databases">
        <title>In-depth cultivation of the pig gut microbiome towards novel bacterial diversity and tailored functional studies.</title>
        <authorList>
            <person name="Wylensek D."/>
            <person name="Hitch T.C.A."/>
            <person name="Clavel T."/>
        </authorList>
    </citation>
    <scope>NUCLEOTIDE SEQUENCE [LARGE SCALE GENOMIC DNA]</scope>
    <source>
        <strain evidence="7 8">Oil+RF-744-GAM-WT-6</strain>
    </source>
</reference>
<evidence type="ECO:0000256" key="4">
    <source>
        <dbReference type="ARBA" id="ARBA00022989"/>
    </source>
</evidence>
<proteinExistence type="predicted"/>
<comment type="caution">
    <text evidence="7">The sequence shown here is derived from an EMBL/GenBank/DDBJ whole genome shotgun (WGS) entry which is preliminary data.</text>
</comment>
<keyword evidence="3 6" id="KW-0812">Transmembrane</keyword>
<dbReference type="CDD" id="cd13128">
    <property type="entry name" value="MATE_Wzx_like"/>
    <property type="match status" value="1"/>
</dbReference>
<gene>
    <name evidence="7" type="ORF">FYJ51_04325</name>
</gene>
<evidence type="ECO:0000256" key="2">
    <source>
        <dbReference type="ARBA" id="ARBA00022475"/>
    </source>
</evidence>
<feature type="transmembrane region" description="Helical" evidence="6">
    <location>
        <begin position="85"/>
        <end position="108"/>
    </location>
</feature>
<feature type="transmembrane region" description="Helical" evidence="6">
    <location>
        <begin position="441"/>
        <end position="462"/>
    </location>
</feature>
<evidence type="ECO:0000256" key="1">
    <source>
        <dbReference type="ARBA" id="ARBA00004651"/>
    </source>
</evidence>
<accession>A0A7X2TF08</accession>
<feature type="transmembrane region" description="Helical" evidence="6">
    <location>
        <begin position="247"/>
        <end position="267"/>
    </location>
</feature>
<evidence type="ECO:0000313" key="7">
    <source>
        <dbReference type="EMBL" id="MSS58127.1"/>
    </source>
</evidence>
<dbReference type="InterPro" id="IPR050833">
    <property type="entry name" value="Poly_Biosynth_Transport"/>
</dbReference>
<dbReference type="InterPro" id="IPR002797">
    <property type="entry name" value="Polysacc_synth"/>
</dbReference>
<evidence type="ECO:0000256" key="6">
    <source>
        <dbReference type="SAM" id="Phobius"/>
    </source>
</evidence>
<feature type="transmembrane region" description="Helical" evidence="6">
    <location>
        <begin position="210"/>
        <end position="227"/>
    </location>
</feature>
<dbReference type="Pfam" id="PF01943">
    <property type="entry name" value="Polysacc_synt"/>
    <property type="match status" value="1"/>
</dbReference>
<evidence type="ECO:0000256" key="3">
    <source>
        <dbReference type="ARBA" id="ARBA00022692"/>
    </source>
</evidence>
<feature type="transmembrane region" description="Helical" evidence="6">
    <location>
        <begin position="9"/>
        <end position="29"/>
    </location>
</feature>
<keyword evidence="2" id="KW-1003">Cell membrane</keyword>
<dbReference type="AlphaFoldDB" id="A0A7X2TF08"/>
<keyword evidence="8" id="KW-1185">Reference proteome</keyword>
<keyword evidence="4 6" id="KW-1133">Transmembrane helix</keyword>
<feature type="transmembrane region" description="Helical" evidence="6">
    <location>
        <begin position="361"/>
        <end position="377"/>
    </location>
</feature>